<organism evidence="3 4">
    <name type="scientific">Roseococcus pinisoli</name>
    <dbReference type="NCBI Taxonomy" id="2835040"/>
    <lineage>
        <taxon>Bacteria</taxon>
        <taxon>Pseudomonadati</taxon>
        <taxon>Pseudomonadota</taxon>
        <taxon>Alphaproteobacteria</taxon>
        <taxon>Acetobacterales</taxon>
        <taxon>Roseomonadaceae</taxon>
        <taxon>Roseococcus</taxon>
    </lineage>
</organism>
<dbReference type="InterPro" id="IPR032466">
    <property type="entry name" value="Metal_Hydrolase"/>
</dbReference>
<name>A0ABS5QFU6_9PROT</name>
<dbReference type="Gene3D" id="3.20.20.140">
    <property type="entry name" value="Metal-dependent hydrolases"/>
    <property type="match status" value="1"/>
</dbReference>
<accession>A0ABS5QFU6</accession>
<evidence type="ECO:0000256" key="1">
    <source>
        <dbReference type="ARBA" id="ARBA00038310"/>
    </source>
</evidence>
<dbReference type="PANTHER" id="PTHR43569:SF1">
    <property type="entry name" value="BLL3371 PROTEIN"/>
    <property type="match status" value="1"/>
</dbReference>
<dbReference type="InterPro" id="IPR052350">
    <property type="entry name" value="Metallo-dep_Lactonases"/>
</dbReference>
<dbReference type="PANTHER" id="PTHR43569">
    <property type="entry name" value="AMIDOHYDROLASE"/>
    <property type="match status" value="1"/>
</dbReference>
<sequence length="308" mass="33238">MPIPPEGAMDGGPVIDCHHHLWDLSLGKHAWLSPEAGLAGLGDLAYLRRDYGPAEIAADIAGTGVVASVHVEALWDETDPVGETAWLDTLALPPGIAARCVAAAPLADPHVETVLAAQARHPRVAGIRQTLRWHPDPAMRWGGENLLENPAWRRGVGRLTHHGLLLEVLTNPWQATAIAELAADFPDLPIVVNHCCSPMDRDEAGIRRWHEGLAALGRRPSIHLKLSNLARYAPAFTPEAARAVLQPCLDAFGAERCLWGSDYPVARRELGYAATLDLFRRAIATLPAAAQRALLHDNAARLYGIEAG</sequence>
<dbReference type="RefSeq" id="WP_213670467.1">
    <property type="nucleotide sequence ID" value="NZ_JAHCDA010000002.1"/>
</dbReference>
<evidence type="ECO:0000313" key="3">
    <source>
        <dbReference type="EMBL" id="MBS7811820.1"/>
    </source>
</evidence>
<proteinExistence type="inferred from homology"/>
<dbReference type="EMBL" id="JAHCDA010000002">
    <property type="protein sequence ID" value="MBS7811820.1"/>
    <property type="molecule type" value="Genomic_DNA"/>
</dbReference>
<dbReference type="InterPro" id="IPR006680">
    <property type="entry name" value="Amidohydro-rel"/>
</dbReference>
<dbReference type="SUPFAM" id="SSF51556">
    <property type="entry name" value="Metallo-dependent hydrolases"/>
    <property type="match status" value="1"/>
</dbReference>
<comment type="similarity">
    <text evidence="1">Belongs to the metallo-dependent hydrolases superfamily.</text>
</comment>
<evidence type="ECO:0000313" key="4">
    <source>
        <dbReference type="Proteomes" id="UP000766336"/>
    </source>
</evidence>
<gene>
    <name evidence="3" type="ORF">KHU32_12800</name>
</gene>
<protein>
    <submittedName>
        <fullName evidence="3">Amidohydrolase family protein</fullName>
    </submittedName>
</protein>
<feature type="domain" description="Amidohydrolase-related" evidence="2">
    <location>
        <begin position="15"/>
        <end position="305"/>
    </location>
</feature>
<evidence type="ECO:0000259" key="2">
    <source>
        <dbReference type="Pfam" id="PF04909"/>
    </source>
</evidence>
<dbReference type="Pfam" id="PF04909">
    <property type="entry name" value="Amidohydro_2"/>
    <property type="match status" value="1"/>
</dbReference>
<keyword evidence="4" id="KW-1185">Reference proteome</keyword>
<dbReference type="Proteomes" id="UP000766336">
    <property type="component" value="Unassembled WGS sequence"/>
</dbReference>
<reference evidence="3 4" key="1">
    <citation type="submission" date="2021-05" db="EMBL/GenBank/DDBJ databases">
        <title>Roseococcus sp. XZZS9, whole genome shotgun sequencing project.</title>
        <authorList>
            <person name="Zhao G."/>
            <person name="Shen L."/>
        </authorList>
    </citation>
    <scope>NUCLEOTIDE SEQUENCE [LARGE SCALE GENOMIC DNA]</scope>
    <source>
        <strain evidence="3 4">XZZS9</strain>
    </source>
</reference>
<comment type="caution">
    <text evidence="3">The sequence shown here is derived from an EMBL/GenBank/DDBJ whole genome shotgun (WGS) entry which is preliminary data.</text>
</comment>